<keyword evidence="2" id="KW-0479">Metal-binding</keyword>
<dbReference type="PANTHER" id="PTHR10071">
    <property type="entry name" value="TRANSCRIPTION FACTOR GATA FAMILY MEMBER"/>
    <property type="match status" value="1"/>
</dbReference>
<evidence type="ECO:0000256" key="8">
    <source>
        <dbReference type="ARBA" id="ARBA00023159"/>
    </source>
</evidence>
<evidence type="ECO:0000256" key="6">
    <source>
        <dbReference type="ARBA" id="ARBA00023015"/>
    </source>
</evidence>
<dbReference type="Pfam" id="PF00320">
    <property type="entry name" value="GATA"/>
    <property type="match status" value="1"/>
</dbReference>
<comment type="caution">
    <text evidence="14">The sequence shown here is derived from an EMBL/GenBank/DDBJ whole genome shotgun (WGS) entry which is preliminary data.</text>
</comment>
<dbReference type="EMBL" id="JABWUV010000004">
    <property type="protein sequence ID" value="KAF6359977.1"/>
    <property type="molecule type" value="Genomic_DNA"/>
</dbReference>
<feature type="domain" description="GATA-type" evidence="13">
    <location>
        <begin position="97"/>
        <end position="150"/>
    </location>
</feature>
<dbReference type="PROSITE" id="PS50114">
    <property type="entry name" value="GATA_ZN_FINGER_2"/>
    <property type="match status" value="1"/>
</dbReference>
<dbReference type="Proteomes" id="UP000527355">
    <property type="component" value="Unassembled WGS sequence"/>
</dbReference>
<name>A0A7J7YDA0_MYOMY</name>
<dbReference type="GO" id="GO:0000122">
    <property type="term" value="P:negative regulation of transcription by RNA polymerase II"/>
    <property type="evidence" value="ECO:0007669"/>
    <property type="project" value="TreeGrafter"/>
</dbReference>
<evidence type="ECO:0000256" key="12">
    <source>
        <dbReference type="SAM" id="MobiDB-lite"/>
    </source>
</evidence>
<dbReference type="GO" id="GO:0000981">
    <property type="term" value="F:DNA-binding transcription factor activity, RNA polymerase II-specific"/>
    <property type="evidence" value="ECO:0007669"/>
    <property type="project" value="TreeGrafter"/>
</dbReference>
<keyword evidence="6" id="KW-0805">Transcription regulation</keyword>
<dbReference type="GO" id="GO:0008270">
    <property type="term" value="F:zinc ion binding"/>
    <property type="evidence" value="ECO:0007669"/>
    <property type="project" value="UniProtKB-KW"/>
</dbReference>
<evidence type="ECO:0000256" key="10">
    <source>
        <dbReference type="ARBA" id="ARBA00023242"/>
    </source>
</evidence>
<feature type="region of interest" description="Disordered" evidence="12">
    <location>
        <begin position="234"/>
        <end position="257"/>
    </location>
</feature>
<dbReference type="Gene3D" id="3.30.50.10">
    <property type="entry name" value="Erythroid Transcription Factor GATA-1, subunit A"/>
    <property type="match status" value="1"/>
</dbReference>
<dbReference type="InterPro" id="IPR039355">
    <property type="entry name" value="Transcription_factor_GATA"/>
</dbReference>
<keyword evidence="15" id="KW-1185">Reference proteome</keyword>
<evidence type="ECO:0000259" key="13">
    <source>
        <dbReference type="PROSITE" id="PS50114"/>
    </source>
</evidence>
<dbReference type="SUPFAM" id="SSF57716">
    <property type="entry name" value="Glucocorticoid receptor-like (DNA-binding domain)"/>
    <property type="match status" value="1"/>
</dbReference>
<dbReference type="CDD" id="cd00202">
    <property type="entry name" value="ZnF_GATA"/>
    <property type="match status" value="1"/>
</dbReference>
<evidence type="ECO:0000256" key="9">
    <source>
        <dbReference type="ARBA" id="ARBA00023163"/>
    </source>
</evidence>
<evidence type="ECO:0000313" key="15">
    <source>
        <dbReference type="Proteomes" id="UP000527355"/>
    </source>
</evidence>
<organism evidence="14 15">
    <name type="scientific">Myotis myotis</name>
    <name type="common">Greater mouse-eared bat</name>
    <name type="synonym">Vespertilio myotis</name>
    <dbReference type="NCBI Taxonomy" id="51298"/>
    <lineage>
        <taxon>Eukaryota</taxon>
        <taxon>Metazoa</taxon>
        <taxon>Chordata</taxon>
        <taxon>Craniata</taxon>
        <taxon>Vertebrata</taxon>
        <taxon>Euteleostomi</taxon>
        <taxon>Mammalia</taxon>
        <taxon>Eutheria</taxon>
        <taxon>Laurasiatheria</taxon>
        <taxon>Chiroptera</taxon>
        <taxon>Yangochiroptera</taxon>
        <taxon>Vespertilionidae</taxon>
        <taxon>Myotis</taxon>
    </lineage>
</organism>
<reference evidence="14 15" key="1">
    <citation type="journal article" date="2020" name="Nature">
        <title>Six reference-quality genomes reveal evolution of bat adaptations.</title>
        <authorList>
            <person name="Jebb D."/>
            <person name="Huang Z."/>
            <person name="Pippel M."/>
            <person name="Hughes G.M."/>
            <person name="Lavrichenko K."/>
            <person name="Devanna P."/>
            <person name="Winkler S."/>
            <person name="Jermiin L.S."/>
            <person name="Skirmuntt E.C."/>
            <person name="Katzourakis A."/>
            <person name="Burkitt-Gray L."/>
            <person name="Ray D.A."/>
            <person name="Sullivan K.A.M."/>
            <person name="Roscito J.G."/>
            <person name="Kirilenko B.M."/>
            <person name="Davalos L.M."/>
            <person name="Corthals A.P."/>
            <person name="Power M.L."/>
            <person name="Jones G."/>
            <person name="Ransome R.D."/>
            <person name="Dechmann D.K.N."/>
            <person name="Locatelli A.G."/>
            <person name="Puechmaille S.J."/>
            <person name="Fedrigo O."/>
            <person name="Jarvis E.D."/>
            <person name="Hiller M."/>
            <person name="Vernes S.C."/>
            <person name="Myers E.W."/>
            <person name="Teeling E.C."/>
        </authorList>
    </citation>
    <scope>NUCLEOTIDE SEQUENCE [LARGE SCALE GENOMIC DNA]</scope>
    <source>
        <strain evidence="14">MMyoMyo1</strain>
        <tissue evidence="14">Flight muscle</tissue>
    </source>
</reference>
<dbReference type="InterPro" id="IPR013088">
    <property type="entry name" value="Znf_NHR/GATA"/>
</dbReference>
<dbReference type="GO" id="GO:0045165">
    <property type="term" value="P:cell fate commitment"/>
    <property type="evidence" value="ECO:0007669"/>
    <property type="project" value="TreeGrafter"/>
</dbReference>
<keyword evidence="8" id="KW-0010">Activator</keyword>
<dbReference type="AlphaFoldDB" id="A0A7J7YDA0"/>
<evidence type="ECO:0000313" key="14">
    <source>
        <dbReference type="EMBL" id="KAF6359977.1"/>
    </source>
</evidence>
<dbReference type="GO" id="GO:0005634">
    <property type="term" value="C:nucleus"/>
    <property type="evidence" value="ECO:0007669"/>
    <property type="project" value="UniProtKB-SubCell"/>
</dbReference>
<dbReference type="InterPro" id="IPR000679">
    <property type="entry name" value="Znf_GATA"/>
</dbReference>
<evidence type="ECO:0000256" key="7">
    <source>
        <dbReference type="ARBA" id="ARBA00023125"/>
    </source>
</evidence>
<keyword evidence="10" id="KW-0539">Nucleus</keyword>
<keyword evidence="9" id="KW-0804">Transcription</keyword>
<accession>A0A7J7YDA0</accession>
<keyword evidence="7" id="KW-0238">DNA-binding</keyword>
<evidence type="ECO:0000256" key="2">
    <source>
        <dbReference type="ARBA" id="ARBA00022723"/>
    </source>
</evidence>
<protein>
    <recommendedName>
        <fullName evidence="13">GATA-type domain-containing protein</fullName>
    </recommendedName>
</protein>
<dbReference type="VEuPathDB" id="HostDB:LOC118654292"/>
<feature type="region of interest" description="Disordered" evidence="12">
    <location>
        <begin position="138"/>
        <end position="171"/>
    </location>
</feature>
<dbReference type="SMART" id="SM00401">
    <property type="entry name" value="ZnF_GATA"/>
    <property type="match status" value="1"/>
</dbReference>
<comment type="subcellular location">
    <subcellularLocation>
        <location evidence="1">Nucleus</location>
    </subcellularLocation>
</comment>
<evidence type="ECO:0000256" key="4">
    <source>
        <dbReference type="ARBA" id="ARBA00022771"/>
    </source>
</evidence>
<dbReference type="PANTHER" id="PTHR10071:SF190">
    <property type="entry name" value="ERYTHROID TRANSCRIPTION FACTOR"/>
    <property type="match status" value="1"/>
</dbReference>
<dbReference type="PRINTS" id="PR00619">
    <property type="entry name" value="GATAZNFINGER"/>
</dbReference>
<gene>
    <name evidence="14" type="ORF">mMyoMyo1_010939</name>
</gene>
<dbReference type="GO" id="GO:0045944">
    <property type="term" value="P:positive regulation of transcription by RNA polymerase II"/>
    <property type="evidence" value="ECO:0007669"/>
    <property type="project" value="TreeGrafter"/>
</dbReference>
<keyword evidence="3" id="KW-0677">Repeat</keyword>
<sequence length="257" mass="27384">MARSLHEAMWVTFPVYVQTWERTSPDCLIGNEYEAWDCAPCRVVLRRCDSMCTRHSESPAERKSGRAKAAPQCHLCNAGGQTMTRQNKPQRRPKVSKRAGAQCTNCQTTITAVWRLNANRDPVCNACGLYYKRHQVNRPRTVQKGGIKSRKPRPSQKEKKPVSSLGGTGPAEAPAGGFMVVAGGSDGGNCGEVASGLRLGPPGTAHLYQGPGPVVLSGPVSHLMPFPGPLLGSPAGSFPTGPMPPTTTSTVEAPLSP</sequence>
<evidence type="ECO:0000256" key="11">
    <source>
        <dbReference type="PROSITE-ProRule" id="PRU00094"/>
    </source>
</evidence>
<proteinExistence type="predicted"/>
<evidence type="ECO:0000256" key="1">
    <source>
        <dbReference type="ARBA" id="ARBA00004123"/>
    </source>
</evidence>
<dbReference type="GO" id="GO:0000978">
    <property type="term" value="F:RNA polymerase II cis-regulatory region sequence-specific DNA binding"/>
    <property type="evidence" value="ECO:0007669"/>
    <property type="project" value="TreeGrafter"/>
</dbReference>
<evidence type="ECO:0000256" key="3">
    <source>
        <dbReference type="ARBA" id="ARBA00022737"/>
    </source>
</evidence>
<keyword evidence="5" id="KW-0862">Zinc</keyword>
<evidence type="ECO:0000256" key="5">
    <source>
        <dbReference type="ARBA" id="ARBA00022833"/>
    </source>
</evidence>
<keyword evidence="4 11" id="KW-0863">Zinc-finger</keyword>